<evidence type="ECO:0008006" key="3">
    <source>
        <dbReference type="Google" id="ProtNLM"/>
    </source>
</evidence>
<accession>A0A8H7T3Q8</accession>
<proteinExistence type="predicted"/>
<gene>
    <name evidence="1" type="ORF">IFR04_014213</name>
</gene>
<organism evidence="1 2">
    <name type="scientific">Cadophora malorum</name>
    <dbReference type="NCBI Taxonomy" id="108018"/>
    <lineage>
        <taxon>Eukaryota</taxon>
        <taxon>Fungi</taxon>
        <taxon>Dikarya</taxon>
        <taxon>Ascomycota</taxon>
        <taxon>Pezizomycotina</taxon>
        <taxon>Leotiomycetes</taxon>
        <taxon>Helotiales</taxon>
        <taxon>Ploettnerulaceae</taxon>
        <taxon>Cadophora</taxon>
    </lineage>
</organism>
<keyword evidence="2" id="KW-1185">Reference proteome</keyword>
<name>A0A8H7T3Q8_9HELO</name>
<comment type="caution">
    <text evidence="1">The sequence shown here is derived from an EMBL/GenBank/DDBJ whole genome shotgun (WGS) entry which is preliminary data.</text>
</comment>
<dbReference type="OrthoDB" id="3766406at2759"/>
<dbReference type="Proteomes" id="UP000664132">
    <property type="component" value="Unassembled WGS sequence"/>
</dbReference>
<sequence length="304" mass="33429">MKLDELPPLVLLCVGDFLSPSTLACLAISSKKLHNTFGRKYQACLAASGPGYFAFIALNASDLPDHFHCQSCNALHSNAVAPLPGMATSSSTLSMASTRACTRASHNHDLTPGAVTFPQVQVAMKNHKFGPPNGIPLSGFAFTENKNLSRLHGYGFKLSAVNSCKARIFNGEITLRTQRWMRLPYDDPTAKQYMDIIRYLRGTFHDVLNQDNICLLRDNMMDAGFQAEDLKPLRSFEKPWLRGPKTAFWGASPFVCDSDTVHIPKKHNAAASITTWINYGDGLSLKNVDGFKVATAVDRDNFEG</sequence>
<dbReference type="AlphaFoldDB" id="A0A8H7T3Q8"/>
<evidence type="ECO:0000313" key="1">
    <source>
        <dbReference type="EMBL" id="KAG4412642.1"/>
    </source>
</evidence>
<evidence type="ECO:0000313" key="2">
    <source>
        <dbReference type="Proteomes" id="UP000664132"/>
    </source>
</evidence>
<protein>
    <recommendedName>
        <fullName evidence="3">F-box domain-containing protein</fullName>
    </recommendedName>
</protein>
<reference evidence="1" key="1">
    <citation type="submission" date="2021-02" db="EMBL/GenBank/DDBJ databases">
        <title>Genome sequence Cadophora malorum strain M34.</title>
        <authorList>
            <person name="Stefanovic E."/>
            <person name="Vu D."/>
            <person name="Scully C."/>
            <person name="Dijksterhuis J."/>
            <person name="Roader J."/>
            <person name="Houbraken J."/>
        </authorList>
    </citation>
    <scope>NUCLEOTIDE SEQUENCE</scope>
    <source>
        <strain evidence="1">M34</strain>
    </source>
</reference>
<dbReference type="EMBL" id="JAFJYH010000363">
    <property type="protein sequence ID" value="KAG4412642.1"/>
    <property type="molecule type" value="Genomic_DNA"/>
</dbReference>